<dbReference type="RefSeq" id="WP_150578399.1">
    <property type="nucleotide sequence ID" value="NZ_CABPSN010000012.1"/>
</dbReference>
<evidence type="ECO:0000313" key="3">
    <source>
        <dbReference type="Proteomes" id="UP000366819"/>
    </source>
</evidence>
<keyword evidence="3" id="KW-1185">Reference proteome</keyword>
<sequence length="81" mass="9062">MRRIEHMAVCPSLDVTMWKLLSRAAREVWNVLCFIGFLAKGLFGVLRLVWLALCHPLRTLGLAILGYVLIMTVLSTVLPPG</sequence>
<organism evidence="2 3">
    <name type="scientific">Pandoraea aquatica</name>
    <dbReference type="NCBI Taxonomy" id="2508290"/>
    <lineage>
        <taxon>Bacteria</taxon>
        <taxon>Pseudomonadati</taxon>
        <taxon>Pseudomonadota</taxon>
        <taxon>Betaproteobacteria</taxon>
        <taxon>Burkholderiales</taxon>
        <taxon>Burkholderiaceae</taxon>
        <taxon>Pandoraea</taxon>
    </lineage>
</organism>
<dbReference type="Proteomes" id="UP000366819">
    <property type="component" value="Unassembled WGS sequence"/>
</dbReference>
<protein>
    <submittedName>
        <fullName evidence="2">Uncharacterized protein</fullName>
    </submittedName>
</protein>
<dbReference type="OrthoDB" id="9947224at2"/>
<dbReference type="EMBL" id="CABPSN010000012">
    <property type="protein sequence ID" value="VVE56706.1"/>
    <property type="molecule type" value="Genomic_DNA"/>
</dbReference>
<keyword evidence="1" id="KW-0472">Membrane</keyword>
<evidence type="ECO:0000256" key="1">
    <source>
        <dbReference type="SAM" id="Phobius"/>
    </source>
</evidence>
<proteinExistence type="predicted"/>
<feature type="transmembrane region" description="Helical" evidence="1">
    <location>
        <begin position="28"/>
        <end position="53"/>
    </location>
</feature>
<reference evidence="2 3" key="1">
    <citation type="submission" date="2019-08" db="EMBL/GenBank/DDBJ databases">
        <authorList>
            <person name="Peeters C."/>
        </authorList>
    </citation>
    <scope>NUCLEOTIDE SEQUENCE [LARGE SCALE GENOMIC DNA]</scope>
    <source>
        <strain evidence="2 3">LMG 31011</strain>
    </source>
</reference>
<feature type="transmembrane region" description="Helical" evidence="1">
    <location>
        <begin position="59"/>
        <end position="78"/>
    </location>
</feature>
<keyword evidence="1" id="KW-0812">Transmembrane</keyword>
<gene>
    <name evidence="2" type="ORF">PAQ31011_05133</name>
</gene>
<name>A0A5E4Z6F4_9BURK</name>
<dbReference type="AlphaFoldDB" id="A0A5E4Z6F4"/>
<evidence type="ECO:0000313" key="2">
    <source>
        <dbReference type="EMBL" id="VVE56706.1"/>
    </source>
</evidence>
<accession>A0A5E4Z6F4</accession>
<keyword evidence="1" id="KW-1133">Transmembrane helix</keyword>